<evidence type="ECO:0000313" key="3">
    <source>
        <dbReference type="Proteomes" id="UP001220022"/>
    </source>
</evidence>
<sequence>MTRHRAGTASTAETPATAAENPVDPAQFATEEFRIKAPIRPTISKVSCPHCPGAAFFDGTSGWMCMKCGPVYGAALQADGVSREPSSDDTRQ</sequence>
<evidence type="ECO:0000313" key="2">
    <source>
        <dbReference type="EMBL" id="MDF2254995.1"/>
    </source>
</evidence>
<feature type="compositionally biased region" description="Low complexity" evidence="1">
    <location>
        <begin position="7"/>
        <end position="19"/>
    </location>
</feature>
<feature type="region of interest" description="Disordered" evidence="1">
    <location>
        <begin position="1"/>
        <end position="26"/>
    </location>
</feature>
<organism evidence="2 3">
    <name type="scientific">Streptantibioticus ferralitis</name>
    <dbReference type="NCBI Taxonomy" id="236510"/>
    <lineage>
        <taxon>Bacteria</taxon>
        <taxon>Bacillati</taxon>
        <taxon>Actinomycetota</taxon>
        <taxon>Actinomycetes</taxon>
        <taxon>Kitasatosporales</taxon>
        <taxon>Streptomycetaceae</taxon>
        <taxon>Streptantibioticus</taxon>
    </lineage>
</organism>
<dbReference type="Proteomes" id="UP001220022">
    <property type="component" value="Unassembled WGS sequence"/>
</dbReference>
<protein>
    <submittedName>
        <fullName evidence="2">Uncharacterized protein</fullName>
    </submittedName>
</protein>
<keyword evidence="3" id="KW-1185">Reference proteome</keyword>
<proteinExistence type="predicted"/>
<dbReference type="RefSeq" id="WP_275808458.1">
    <property type="nucleotide sequence ID" value="NZ_BAAANM010000008.1"/>
</dbReference>
<gene>
    <name evidence="2" type="ORF">P2L57_04385</name>
</gene>
<dbReference type="EMBL" id="JARHTQ010000002">
    <property type="protein sequence ID" value="MDF2254995.1"/>
    <property type="molecule type" value="Genomic_DNA"/>
</dbReference>
<comment type="caution">
    <text evidence="2">The sequence shown here is derived from an EMBL/GenBank/DDBJ whole genome shotgun (WGS) entry which is preliminary data.</text>
</comment>
<evidence type="ECO:0000256" key="1">
    <source>
        <dbReference type="SAM" id="MobiDB-lite"/>
    </source>
</evidence>
<name>A0ABT5YTR7_9ACTN</name>
<reference evidence="2 3" key="1">
    <citation type="submission" date="2023-03" db="EMBL/GenBank/DDBJ databases">
        <title>Draft genome sequence of type strain Streptomyces ferralitis JCM 14344.</title>
        <authorList>
            <person name="Klaysubun C."/>
            <person name="Duangmal K."/>
        </authorList>
    </citation>
    <scope>NUCLEOTIDE SEQUENCE [LARGE SCALE GENOMIC DNA]</scope>
    <source>
        <strain evidence="2 3">JCM 14344</strain>
    </source>
</reference>
<accession>A0ABT5YTR7</accession>